<sequence length="338" mass="36442">MQTRHNIHEVGDAVLARQRFLVSAHARPDGDAIGSMLACGMMLQQLGKQVDLVSCDPVPLIYWGLPCAQTIRQTGCVEGDYDAVILLECDGIERSRLHGLEDRFLINIDHHVSGRAFGDVNWIDTRASAVAEMVYELARLLGVPVNAEMATCLYTAVLTDTGSFCYDGTDAHTFELARELVRHGADPADIARHVYFSNPASKMLLLGAALSSLQREGRLAWLWVTRENMLRAGAAEEDCEGIVNYAIGIAGVDVAVFLRELSDGQVRLSLRSKGPTINVAGIAEMFGGGGHEHASGCTLEGPLPEAMVLILDTLRRKMQISAHDGAGTAGGRAFGESI</sequence>
<dbReference type="Pfam" id="PF01368">
    <property type="entry name" value="DHH"/>
    <property type="match status" value="1"/>
</dbReference>
<dbReference type="EMBL" id="QVQT01000008">
    <property type="protein sequence ID" value="RFU15030.1"/>
    <property type="molecule type" value="Genomic_DNA"/>
</dbReference>
<evidence type="ECO:0000313" key="4">
    <source>
        <dbReference type="Proteomes" id="UP000264702"/>
    </source>
</evidence>
<feature type="domain" description="DDH" evidence="1">
    <location>
        <begin position="20"/>
        <end position="156"/>
    </location>
</feature>
<proteinExistence type="predicted"/>
<name>A0A372IJ83_9BACT</name>
<evidence type="ECO:0000259" key="1">
    <source>
        <dbReference type="Pfam" id="PF01368"/>
    </source>
</evidence>
<comment type="caution">
    <text evidence="3">The sequence shown here is derived from an EMBL/GenBank/DDBJ whole genome shotgun (WGS) entry which is preliminary data.</text>
</comment>
<dbReference type="InterPro" id="IPR001667">
    <property type="entry name" value="DDH_dom"/>
</dbReference>
<reference evidence="3 4" key="1">
    <citation type="submission" date="2018-08" db="EMBL/GenBank/DDBJ databases">
        <title>Acidipila sp. 4G-K13, an acidobacterium isolated from forest soil.</title>
        <authorList>
            <person name="Gao Z.-H."/>
            <person name="Qiu L.-H."/>
        </authorList>
    </citation>
    <scope>NUCLEOTIDE SEQUENCE [LARGE SCALE GENOMIC DNA]</scope>
    <source>
        <strain evidence="3 4">4G-K13</strain>
    </source>
</reference>
<dbReference type="PANTHER" id="PTHR47618:SF1">
    <property type="entry name" value="BIFUNCTIONAL OLIGORIBONUCLEASE AND PAP PHOSPHATASE NRNA"/>
    <property type="match status" value="1"/>
</dbReference>
<dbReference type="PANTHER" id="PTHR47618">
    <property type="entry name" value="BIFUNCTIONAL OLIGORIBONUCLEASE AND PAP PHOSPHATASE NRNA"/>
    <property type="match status" value="1"/>
</dbReference>
<organism evidence="3 4">
    <name type="scientific">Paracidobacterium acidisoli</name>
    <dbReference type="NCBI Taxonomy" id="2303751"/>
    <lineage>
        <taxon>Bacteria</taxon>
        <taxon>Pseudomonadati</taxon>
        <taxon>Acidobacteriota</taxon>
        <taxon>Terriglobia</taxon>
        <taxon>Terriglobales</taxon>
        <taxon>Acidobacteriaceae</taxon>
        <taxon>Paracidobacterium</taxon>
    </lineage>
</organism>
<dbReference type="Pfam" id="PF02272">
    <property type="entry name" value="DHHA1"/>
    <property type="match status" value="1"/>
</dbReference>
<accession>A0A372IJ83</accession>
<dbReference type="AlphaFoldDB" id="A0A372IJ83"/>
<protein>
    <submittedName>
        <fullName evidence="3">Bifunctional oligoribonuclease/PAP phosphatase NrnA</fullName>
    </submittedName>
</protein>
<dbReference type="Gene3D" id="3.10.310.30">
    <property type="match status" value="1"/>
</dbReference>
<evidence type="ECO:0000259" key="2">
    <source>
        <dbReference type="Pfam" id="PF02272"/>
    </source>
</evidence>
<dbReference type="InterPro" id="IPR051319">
    <property type="entry name" value="Oligoribo/pAp-PDE_c-di-AMP_PDE"/>
</dbReference>
<dbReference type="GO" id="GO:0003676">
    <property type="term" value="F:nucleic acid binding"/>
    <property type="evidence" value="ECO:0007669"/>
    <property type="project" value="InterPro"/>
</dbReference>
<gene>
    <name evidence="3" type="ORF">D0Y96_19140</name>
</gene>
<dbReference type="Proteomes" id="UP000264702">
    <property type="component" value="Unassembled WGS sequence"/>
</dbReference>
<dbReference type="SUPFAM" id="SSF64182">
    <property type="entry name" value="DHH phosphoesterases"/>
    <property type="match status" value="1"/>
</dbReference>
<feature type="domain" description="DHHA1" evidence="2">
    <location>
        <begin position="231"/>
        <end position="317"/>
    </location>
</feature>
<evidence type="ECO:0000313" key="3">
    <source>
        <dbReference type="EMBL" id="RFU15030.1"/>
    </source>
</evidence>
<keyword evidence="4" id="KW-1185">Reference proteome</keyword>
<dbReference type="OrthoDB" id="9803668at2"/>
<dbReference type="Gene3D" id="3.90.1640.10">
    <property type="entry name" value="inorganic pyrophosphatase (n-terminal core)"/>
    <property type="match status" value="1"/>
</dbReference>
<dbReference type="InterPro" id="IPR038763">
    <property type="entry name" value="DHH_sf"/>
</dbReference>
<dbReference type="RefSeq" id="WP_117303475.1">
    <property type="nucleotide sequence ID" value="NZ_QVQT02000008.1"/>
</dbReference>
<dbReference type="InterPro" id="IPR003156">
    <property type="entry name" value="DHHA1_dom"/>
</dbReference>